<reference evidence="2 3" key="2">
    <citation type="journal article" date="2009" name="Nature">
        <title>A single regulatory gene is sufficient to alter bacterial host range.</title>
        <authorList>
            <person name="Mandel M.J."/>
            <person name="Wollenberg M.S."/>
            <person name="Stabb E.V."/>
            <person name="Visick K.L."/>
            <person name="Ruby E.G."/>
        </authorList>
    </citation>
    <scope>NUCLEOTIDE SEQUENCE [LARGE SCALE GENOMIC DNA]</scope>
    <source>
        <strain evidence="2 3">MJ11</strain>
        <plasmid evidence="3">Plasmid pMJ100</plasmid>
    </source>
</reference>
<dbReference type="Proteomes" id="UP000001857">
    <property type="component" value="Plasmid pMJ100"/>
</dbReference>
<dbReference type="AlphaFoldDB" id="B5EVY6"/>
<sequence>MKPLFNQQGSEVPKRPKSSDSQVKNEIIKRGLTSFFSEKQSVFEANQKDTLVKIFNEHWEYACDEEELAKYVGELGVNVNQDAIVLALISVCEHLNDAYLVILTEWYQSNAIVPPYPVGSKLDKGTITGISVKEAATYEVLIYGFPESSPNRRSVKFEDAILAEEE</sequence>
<feature type="region of interest" description="Disordered" evidence="1">
    <location>
        <begin position="1"/>
        <end position="23"/>
    </location>
</feature>
<feature type="compositionally biased region" description="Polar residues" evidence="1">
    <location>
        <begin position="1"/>
        <end position="10"/>
    </location>
</feature>
<dbReference type="RefSeq" id="WP_012534555.1">
    <property type="nucleotide sequence ID" value="NC_011185.1"/>
</dbReference>
<organism evidence="2 3">
    <name type="scientific">Aliivibrio fischeri (strain MJ11)</name>
    <name type="common">Vibrio fischeri</name>
    <dbReference type="NCBI Taxonomy" id="388396"/>
    <lineage>
        <taxon>Bacteria</taxon>
        <taxon>Pseudomonadati</taxon>
        <taxon>Pseudomonadota</taxon>
        <taxon>Gammaproteobacteria</taxon>
        <taxon>Vibrionales</taxon>
        <taxon>Vibrionaceae</taxon>
        <taxon>Aliivibrio</taxon>
    </lineage>
</organism>
<dbReference type="KEGG" id="vfm:VFMJ11_B0043"/>
<gene>
    <name evidence="2" type="ordered locus">VFMJ11_B0043</name>
</gene>
<reference evidence="3" key="1">
    <citation type="submission" date="2008-08" db="EMBL/GenBank/DDBJ databases">
        <title>Complete sequence of Vibrio fischeri strain MJ11.</title>
        <authorList>
            <person name="Mandel M.J."/>
            <person name="Stabb E.V."/>
            <person name="Ruby E.G."/>
            <person name="Ferriera S."/>
            <person name="Johnson J."/>
            <person name="Kravitz S."/>
            <person name="Beeson K."/>
            <person name="Sutton G."/>
            <person name="Rogers Y.-H."/>
            <person name="Friedman R."/>
            <person name="Frazier M."/>
            <person name="Venter J.C."/>
        </authorList>
    </citation>
    <scope>NUCLEOTIDE SEQUENCE [LARGE SCALE GENOMIC DNA]</scope>
    <source>
        <strain evidence="3">MJ11</strain>
        <plasmid evidence="3">Plasmid pMJ100</plasmid>
    </source>
</reference>
<name>B5EVY6_ALIFM</name>
<evidence type="ECO:0000313" key="2">
    <source>
        <dbReference type="EMBL" id="ACH64772.1"/>
    </source>
</evidence>
<proteinExistence type="predicted"/>
<evidence type="ECO:0000313" key="3">
    <source>
        <dbReference type="Proteomes" id="UP000001857"/>
    </source>
</evidence>
<dbReference type="EMBL" id="CP001134">
    <property type="protein sequence ID" value="ACH64772.1"/>
    <property type="molecule type" value="Genomic_DNA"/>
</dbReference>
<keyword evidence="2" id="KW-0614">Plasmid</keyword>
<protein>
    <submittedName>
        <fullName evidence="2">Uncharacterized protein</fullName>
    </submittedName>
</protein>
<evidence type="ECO:0000256" key="1">
    <source>
        <dbReference type="SAM" id="MobiDB-lite"/>
    </source>
</evidence>
<dbReference type="HOGENOM" id="CLU_1602018_0_0_6"/>
<geneLocation type="plasmid" evidence="2 3">
    <name>pMJ100</name>
</geneLocation>
<accession>B5EVY6</accession>